<dbReference type="Pfam" id="PF01436">
    <property type="entry name" value="NHL"/>
    <property type="match status" value="1"/>
</dbReference>
<evidence type="ECO:0000256" key="2">
    <source>
        <dbReference type="PROSITE-ProRule" id="PRU00504"/>
    </source>
</evidence>
<dbReference type="InterPro" id="IPR001258">
    <property type="entry name" value="NHL_repeat"/>
</dbReference>
<dbReference type="SUPFAM" id="SSF101898">
    <property type="entry name" value="NHL repeat"/>
    <property type="match status" value="1"/>
</dbReference>
<evidence type="ECO:0000313" key="4">
    <source>
        <dbReference type="EMBL" id="MCX3265731.1"/>
    </source>
</evidence>
<evidence type="ECO:0000313" key="5">
    <source>
        <dbReference type="Proteomes" id="UP001142592"/>
    </source>
</evidence>
<sequence length="754" mass="78963">MNNQITLFRLLFFLLLLGGENVLAQAPIISYTSPQTYFTGVNIVSTAPSNTGGLVPANIYQQVSTFAGSGAASSYNGTGLSSGFNMPSGIGSDAQSNIYVCDYGSGAIRKITPSGLVSTIGYVGTPTGLTADAAGNTYISNFDNHSIHKISTTGVNSVFVGASGNFSSPGGLNFDLAGDLYLADQKNNKIKKISSTGFVTTVAGSGATGSLDGNAASATFNNPAGVAVDRAGNIYVADAGNNKIRKITPAGVVSTLAGNGTAGSTDGTGTNARLYYPTGITIDPLDNLYIADYRNNRIRKISPSGVVTTLAGNGSAGNLNGVGTNSSFNGPIMLAFDVQGNLFITDFQNNLIRKISLTGYTIDKNLPAGLAFDAKTGIITGTPITTSPLIDYTITAYNLFGSSSTVLKIQVISVNSIAFPELPAKTPCDQDFDPGASSGLPITYTSSNTQVAEIINGRIHINGTGSSTITATNGVETKEQILVVSGYQLPYALIRTITSTVCENTAVTFNAATDNIGSNPTYIWMVNGVQNANNSPTFTSTTLRDEDQVTLQIINNDYCIPVASGISNVIKMSILKNEVSAVRIESSATGAVCFGRPITFNAITDNANLVESYEWFVNGLDLNLNSASITLNNLNDADEVSCMIKSNGNCLTNQTAYSNVIKTSIRNDCEIVALNSFSPNGDGVNDYWKVSSVGVMDLVKVFNRNGSVVYSAIGYKNPWDGTSNGKPMPIGIYYYLIITEGGNKKISGSVAIIK</sequence>
<gene>
    <name evidence="4" type="ORF">OQZ29_13300</name>
</gene>
<dbReference type="CDD" id="cd14953">
    <property type="entry name" value="NHL_like_1"/>
    <property type="match status" value="1"/>
</dbReference>
<dbReference type="Gene3D" id="2.60.40.1080">
    <property type="match status" value="1"/>
</dbReference>
<evidence type="ECO:0000256" key="1">
    <source>
        <dbReference type="ARBA" id="ARBA00022737"/>
    </source>
</evidence>
<dbReference type="Proteomes" id="UP001142592">
    <property type="component" value="Unassembled WGS sequence"/>
</dbReference>
<accession>A0A9X3DGR3</accession>
<evidence type="ECO:0000259" key="3">
    <source>
        <dbReference type="Pfam" id="PF25021"/>
    </source>
</evidence>
<dbReference type="Pfam" id="PF13585">
    <property type="entry name" value="CHU_C"/>
    <property type="match status" value="1"/>
</dbReference>
<dbReference type="Pfam" id="PF25021">
    <property type="entry name" value="TEN_NHL"/>
    <property type="match status" value="1"/>
</dbReference>
<organism evidence="4 5">
    <name type="scientific">Pedobacter agri</name>
    <dbReference type="NCBI Taxonomy" id="454586"/>
    <lineage>
        <taxon>Bacteria</taxon>
        <taxon>Pseudomonadati</taxon>
        <taxon>Bacteroidota</taxon>
        <taxon>Sphingobacteriia</taxon>
        <taxon>Sphingobacteriales</taxon>
        <taxon>Sphingobacteriaceae</taxon>
        <taxon>Pedobacter</taxon>
    </lineage>
</organism>
<keyword evidence="5" id="KW-1185">Reference proteome</keyword>
<feature type="domain" description="Teneurin NHL" evidence="3">
    <location>
        <begin position="76"/>
        <end position="260"/>
    </location>
</feature>
<dbReference type="PROSITE" id="PS51125">
    <property type="entry name" value="NHL"/>
    <property type="match status" value="2"/>
</dbReference>
<dbReference type="PANTHER" id="PTHR13833">
    <property type="match status" value="1"/>
</dbReference>
<protein>
    <submittedName>
        <fullName evidence="4">Gliding motility-associated C-terminal domain-containing protein</fullName>
    </submittedName>
</protein>
<comment type="caution">
    <text evidence="4">The sequence shown here is derived from an EMBL/GenBank/DDBJ whole genome shotgun (WGS) entry which is preliminary data.</text>
</comment>
<feature type="repeat" description="NHL" evidence="2">
    <location>
        <begin position="262"/>
        <end position="304"/>
    </location>
</feature>
<dbReference type="EMBL" id="JAPJUH010000004">
    <property type="protein sequence ID" value="MCX3265731.1"/>
    <property type="molecule type" value="Genomic_DNA"/>
</dbReference>
<dbReference type="Gene3D" id="2.120.10.30">
    <property type="entry name" value="TolB, C-terminal domain"/>
    <property type="match status" value="3"/>
</dbReference>
<name>A0A9X3DGR3_9SPHI</name>
<dbReference type="InterPro" id="IPR011042">
    <property type="entry name" value="6-blade_b-propeller_TolB-like"/>
</dbReference>
<reference evidence="4" key="1">
    <citation type="submission" date="2022-11" db="EMBL/GenBank/DDBJ databases">
        <authorList>
            <person name="Graham C."/>
            <person name="Newman J.D."/>
        </authorList>
    </citation>
    <scope>NUCLEOTIDE SEQUENCE</scope>
    <source>
        <strain evidence="4">DSM 19486</strain>
    </source>
</reference>
<proteinExistence type="predicted"/>
<dbReference type="Gene3D" id="2.40.10.500">
    <property type="match status" value="1"/>
</dbReference>
<dbReference type="InterPro" id="IPR026341">
    <property type="entry name" value="T9SS_type_B"/>
</dbReference>
<dbReference type="RefSeq" id="WP_010601585.1">
    <property type="nucleotide sequence ID" value="NZ_JAPJUH010000004.1"/>
</dbReference>
<dbReference type="InterPro" id="IPR056822">
    <property type="entry name" value="TEN_NHL"/>
</dbReference>
<keyword evidence="1" id="KW-0677">Repeat</keyword>
<dbReference type="Pfam" id="PF05345">
    <property type="entry name" value="He_PIG"/>
    <property type="match status" value="1"/>
</dbReference>
<dbReference type="PANTHER" id="PTHR13833:SF71">
    <property type="entry name" value="NHL DOMAIN-CONTAINING PROTEIN"/>
    <property type="match status" value="1"/>
</dbReference>
<feature type="repeat" description="NHL" evidence="2">
    <location>
        <begin position="220"/>
        <end position="250"/>
    </location>
</feature>
<dbReference type="NCBIfam" id="TIGR04131">
    <property type="entry name" value="Bac_Flav_CTERM"/>
    <property type="match status" value="1"/>
</dbReference>
<dbReference type="AlphaFoldDB" id="A0A9X3DGR3"/>